<dbReference type="EMBL" id="FOXH01000005">
    <property type="protein sequence ID" value="SFP76876.1"/>
    <property type="molecule type" value="Genomic_DNA"/>
</dbReference>
<proteinExistence type="predicted"/>
<dbReference type="RefSeq" id="WP_092016943.1">
    <property type="nucleotide sequence ID" value="NZ_FOXH01000005.1"/>
</dbReference>
<reference evidence="1 2" key="1">
    <citation type="submission" date="2016-10" db="EMBL/GenBank/DDBJ databases">
        <authorList>
            <person name="de Groot N.N."/>
        </authorList>
    </citation>
    <scope>NUCLEOTIDE SEQUENCE [LARGE SCALE GENOMIC DNA]</scope>
    <source>
        <strain evidence="2">E92,LMG 26720,CCM 7988</strain>
    </source>
</reference>
<keyword evidence="2" id="KW-1185">Reference proteome</keyword>
<accession>A0A1I5T325</accession>
<dbReference type="AlphaFoldDB" id="A0A1I5T325"/>
<gene>
    <name evidence="1" type="ORF">SAMN04515674_105324</name>
</gene>
<evidence type="ECO:0000313" key="2">
    <source>
        <dbReference type="Proteomes" id="UP000199306"/>
    </source>
</evidence>
<dbReference type="OrthoDB" id="962882at2"/>
<organism evidence="1 2">
    <name type="scientific">Pseudarcicella hirudinis</name>
    <dbReference type="NCBI Taxonomy" id="1079859"/>
    <lineage>
        <taxon>Bacteria</taxon>
        <taxon>Pseudomonadati</taxon>
        <taxon>Bacteroidota</taxon>
        <taxon>Cytophagia</taxon>
        <taxon>Cytophagales</taxon>
        <taxon>Flectobacillaceae</taxon>
        <taxon>Pseudarcicella</taxon>
    </lineage>
</organism>
<evidence type="ECO:0000313" key="1">
    <source>
        <dbReference type="EMBL" id="SFP76876.1"/>
    </source>
</evidence>
<dbReference type="STRING" id="1079859.SAMN04515674_105324"/>
<protein>
    <submittedName>
        <fullName evidence="1">Uncharacterized protein</fullName>
    </submittedName>
</protein>
<dbReference type="Proteomes" id="UP000199306">
    <property type="component" value="Unassembled WGS sequence"/>
</dbReference>
<sequence>MKLPFFNKTEKTKNAPESFVHPNFKKHLELGNLEIVQDEFGQPFIHQGKKYYQFKNGGEKLTQSRLFAFQDVMEESNRFVVKKEELLNSLNILAGFFQRIIVNSSNPEQIINLATQGGFKIEGLKGRINIGVAAEMVLDVSAIWFITEAEDPETNDVSINKEKVDSWRPYPELTDFFLRLAGVVWNAFPTLLDTSFLSSIVDLNLAEMLQTKLMLAMPEYYGISAEQAISLKLRMEILKQRNDLCDYLHTISTNLSELRSSEEQSSES</sequence>
<name>A0A1I5T325_9BACT</name>